<dbReference type="GO" id="GO:0008168">
    <property type="term" value="F:methyltransferase activity"/>
    <property type="evidence" value="ECO:0007669"/>
    <property type="project" value="UniProtKB-KW"/>
</dbReference>
<name>A0A1M5VS55_9CLOT</name>
<evidence type="ECO:0000256" key="1">
    <source>
        <dbReference type="ARBA" id="ARBA00022679"/>
    </source>
</evidence>
<reference evidence="3 4" key="1">
    <citation type="submission" date="2016-11" db="EMBL/GenBank/DDBJ databases">
        <authorList>
            <person name="Jaros S."/>
            <person name="Januszkiewicz K."/>
            <person name="Wedrychowicz H."/>
        </authorList>
    </citation>
    <scope>NUCLEOTIDE SEQUENCE [LARGE SCALE GENOMIC DNA]</scope>
    <source>
        <strain evidence="3 4">DSM 3089</strain>
    </source>
</reference>
<keyword evidence="4" id="KW-1185">Reference proteome</keyword>
<accession>A0A1M5VS55</accession>
<dbReference type="SUPFAM" id="SSF53335">
    <property type="entry name" value="S-adenosyl-L-methionine-dependent methyltransferases"/>
    <property type="match status" value="1"/>
</dbReference>
<dbReference type="CDD" id="cd02440">
    <property type="entry name" value="AdoMet_MTases"/>
    <property type="match status" value="1"/>
</dbReference>
<sequence>MECYRDLADIYDNLINSDIDYKLWASVIKDKCDKYGVDFENYLDVACGTGNFTQHLCKKFKNTWAVDLSQEMLTVAEEKFRKEGLKARFICQDMRELCLNRKFDLITCCLDSTNYLLEDEDVLEFFKSVKSLLKDDGMFLFDINSYYKLIHILGNQVYNYDEGDIFYLWQNFLENDIIDMELTFFIKNGQEYSRFDEVHTERAYKEEEIEVLLESAGLRVLEKLDNYCEKEIHEKCERITYVVKKK</sequence>
<dbReference type="RefSeq" id="WP_072831252.1">
    <property type="nucleotide sequence ID" value="NZ_FQXP01000005.1"/>
</dbReference>
<proteinExistence type="predicted"/>
<dbReference type="Gene3D" id="3.40.50.150">
    <property type="entry name" value="Vaccinia Virus protein VP39"/>
    <property type="match status" value="1"/>
</dbReference>
<dbReference type="Pfam" id="PF13649">
    <property type="entry name" value="Methyltransf_25"/>
    <property type="match status" value="1"/>
</dbReference>
<evidence type="ECO:0000313" key="4">
    <source>
        <dbReference type="Proteomes" id="UP000184526"/>
    </source>
</evidence>
<dbReference type="PANTHER" id="PTHR43861:SF6">
    <property type="entry name" value="METHYLTRANSFERASE TYPE 11"/>
    <property type="match status" value="1"/>
</dbReference>
<dbReference type="InterPro" id="IPR041698">
    <property type="entry name" value="Methyltransf_25"/>
</dbReference>
<dbReference type="InterPro" id="IPR029063">
    <property type="entry name" value="SAM-dependent_MTases_sf"/>
</dbReference>
<dbReference type="EMBL" id="FQXP01000005">
    <property type="protein sequence ID" value="SHH78101.1"/>
    <property type="molecule type" value="Genomic_DNA"/>
</dbReference>
<evidence type="ECO:0000259" key="2">
    <source>
        <dbReference type="Pfam" id="PF13649"/>
    </source>
</evidence>
<dbReference type="PANTHER" id="PTHR43861">
    <property type="entry name" value="TRANS-ACONITATE 2-METHYLTRANSFERASE-RELATED"/>
    <property type="match status" value="1"/>
</dbReference>
<dbReference type="STRING" id="1121306.SAMN02745196_01331"/>
<dbReference type="AlphaFoldDB" id="A0A1M5VS55"/>
<keyword evidence="3" id="KW-0489">Methyltransferase</keyword>
<evidence type="ECO:0000313" key="3">
    <source>
        <dbReference type="EMBL" id="SHH78101.1"/>
    </source>
</evidence>
<organism evidence="3 4">
    <name type="scientific">Clostridium collagenovorans DSM 3089</name>
    <dbReference type="NCBI Taxonomy" id="1121306"/>
    <lineage>
        <taxon>Bacteria</taxon>
        <taxon>Bacillati</taxon>
        <taxon>Bacillota</taxon>
        <taxon>Clostridia</taxon>
        <taxon>Eubacteriales</taxon>
        <taxon>Clostridiaceae</taxon>
        <taxon>Clostridium</taxon>
    </lineage>
</organism>
<feature type="domain" description="Methyltransferase" evidence="2">
    <location>
        <begin position="43"/>
        <end position="137"/>
    </location>
</feature>
<dbReference type="Proteomes" id="UP000184526">
    <property type="component" value="Unassembled WGS sequence"/>
</dbReference>
<protein>
    <submittedName>
        <fullName evidence="3">Methyltransferase domain-containing protein</fullName>
    </submittedName>
</protein>
<dbReference type="GO" id="GO:0032259">
    <property type="term" value="P:methylation"/>
    <property type="evidence" value="ECO:0007669"/>
    <property type="project" value="UniProtKB-KW"/>
</dbReference>
<keyword evidence="1 3" id="KW-0808">Transferase</keyword>
<gene>
    <name evidence="3" type="ORF">SAMN02745196_01331</name>
</gene>
<dbReference type="Gene3D" id="2.20.25.110">
    <property type="entry name" value="S-adenosyl-L-methionine-dependent methyltransferases"/>
    <property type="match status" value="1"/>
</dbReference>
<dbReference type="OrthoDB" id="9811589at2"/>